<dbReference type="PANTHER" id="PTHR12558:SF13">
    <property type="entry name" value="CELL DIVISION CYCLE PROTEIN 27 HOMOLOG"/>
    <property type="match status" value="1"/>
</dbReference>
<feature type="chain" id="PRO_5011776594" evidence="4">
    <location>
        <begin position="27"/>
        <end position="584"/>
    </location>
</feature>
<protein>
    <submittedName>
        <fullName evidence="5">Tetratricopeptide repeat-containing protein</fullName>
    </submittedName>
</protein>
<evidence type="ECO:0000313" key="6">
    <source>
        <dbReference type="Proteomes" id="UP000199286"/>
    </source>
</evidence>
<accession>A0A1H3HQ57</accession>
<dbReference type="STRING" id="321339.SAMN05444340_10497"/>
<dbReference type="PROSITE" id="PS50005">
    <property type="entry name" value="TPR"/>
    <property type="match status" value="2"/>
</dbReference>
<dbReference type="Proteomes" id="UP000199286">
    <property type="component" value="Unassembled WGS sequence"/>
</dbReference>
<dbReference type="EMBL" id="FNPF01000004">
    <property type="protein sequence ID" value="SDY17651.1"/>
    <property type="molecule type" value="Genomic_DNA"/>
</dbReference>
<evidence type="ECO:0000256" key="4">
    <source>
        <dbReference type="SAM" id="SignalP"/>
    </source>
</evidence>
<keyword evidence="2 3" id="KW-0802">TPR repeat</keyword>
<dbReference type="InterPro" id="IPR019734">
    <property type="entry name" value="TPR_rpt"/>
</dbReference>
<proteinExistence type="predicted"/>
<feature type="repeat" description="TPR" evidence="3">
    <location>
        <begin position="470"/>
        <end position="503"/>
    </location>
</feature>
<keyword evidence="6" id="KW-1185">Reference proteome</keyword>
<evidence type="ECO:0000256" key="3">
    <source>
        <dbReference type="PROSITE-ProRule" id="PRU00339"/>
    </source>
</evidence>
<dbReference type="SUPFAM" id="SSF48452">
    <property type="entry name" value="TPR-like"/>
    <property type="match status" value="3"/>
</dbReference>
<evidence type="ECO:0000313" key="5">
    <source>
        <dbReference type="EMBL" id="SDY17651.1"/>
    </source>
</evidence>
<keyword evidence="1" id="KW-0677">Repeat</keyword>
<dbReference type="AlphaFoldDB" id="A0A1H3HQ57"/>
<dbReference type="Pfam" id="PF07719">
    <property type="entry name" value="TPR_2"/>
    <property type="match status" value="1"/>
</dbReference>
<name>A0A1H3HQ57_9RHOB</name>
<keyword evidence="4" id="KW-0732">Signal</keyword>
<evidence type="ECO:0000256" key="2">
    <source>
        <dbReference type="ARBA" id="ARBA00022803"/>
    </source>
</evidence>
<dbReference type="PANTHER" id="PTHR12558">
    <property type="entry name" value="CELL DIVISION CYCLE 16,23,27"/>
    <property type="match status" value="1"/>
</dbReference>
<dbReference type="InterPro" id="IPR011990">
    <property type="entry name" value="TPR-like_helical_dom_sf"/>
</dbReference>
<reference evidence="5 6" key="1">
    <citation type="submission" date="2016-10" db="EMBL/GenBank/DDBJ databases">
        <authorList>
            <person name="de Groot N.N."/>
        </authorList>
    </citation>
    <scope>NUCLEOTIDE SEQUENCE [LARGE SCALE GENOMIC DNA]</scope>
    <source>
        <strain evidence="5 6">DSM 26880</strain>
    </source>
</reference>
<gene>
    <name evidence="5" type="ORF">SAMN05444340_10497</name>
</gene>
<feature type="signal peptide" evidence="4">
    <location>
        <begin position="1"/>
        <end position="26"/>
    </location>
</feature>
<dbReference type="Pfam" id="PF13432">
    <property type="entry name" value="TPR_16"/>
    <property type="match status" value="4"/>
</dbReference>
<dbReference type="Gene3D" id="1.25.40.10">
    <property type="entry name" value="Tetratricopeptide repeat domain"/>
    <property type="match status" value="3"/>
</dbReference>
<sequence>MPTMRQTIRAGLLAFCALGAIGPAAAAANGLAGDYLAARQASFTGDLAAAAEYYGRAVDNDPSNLSLLERAVLANVSLGRFDAAAERADQLTGQGGQSQLAQMAQVARDAQSENYSAVLMAIDEGRGLGPLADGLIEAWAQLGQGDMSAALVAFDDVSAQQGLSAFAGYHKALALASVGDFESAEAIFGAGGAGGMANTRRGIMARSEILSQLDRFDQALGLIDETFEGDLDPALAEMRARLAAKEKIPFTHVRSARDGMAEVFYTLAGALAGEENADLTLIYARVANHLRPDHVDAMLLAAELLESLGQYDLAIETYAAVPPDHPVFHAAELGRAEALRRQGSIDEAIAVLDALRESHDDMAVVHSTLADLYREQERFVLASDAYTAAIDRIDEIGERQWFLFYARAISYERQDMWEQAEADFRRALELNPEQPQVLNYLGYSLVEKQQKLDEALDMIERAVAARPDSGYIVDSLGWVLYRLGRYDEAVGHMERAAELMPVDPVVNDHLGDVYWAVGRELEAEFQWKRALSFVDWEDAAEEVDAERIRRKLEVGLDQVLVEEGAPPLRMAGDATGGDAGEDAN</sequence>
<feature type="repeat" description="TPR" evidence="3">
    <location>
        <begin position="401"/>
        <end position="434"/>
    </location>
</feature>
<dbReference type="InterPro" id="IPR013105">
    <property type="entry name" value="TPR_2"/>
</dbReference>
<evidence type="ECO:0000256" key="1">
    <source>
        <dbReference type="ARBA" id="ARBA00022737"/>
    </source>
</evidence>
<organism evidence="5 6">
    <name type="scientific">Citreimonas salinaria</name>
    <dbReference type="NCBI Taxonomy" id="321339"/>
    <lineage>
        <taxon>Bacteria</taxon>
        <taxon>Pseudomonadati</taxon>
        <taxon>Pseudomonadota</taxon>
        <taxon>Alphaproteobacteria</taxon>
        <taxon>Rhodobacterales</taxon>
        <taxon>Roseobacteraceae</taxon>
        <taxon>Citreimonas</taxon>
    </lineage>
</organism>
<dbReference type="SMART" id="SM00028">
    <property type="entry name" value="TPR"/>
    <property type="match status" value="5"/>
</dbReference>